<organism evidence="2 3">
    <name type="scientific">Eragrostis curvula</name>
    <name type="common">weeping love grass</name>
    <dbReference type="NCBI Taxonomy" id="38414"/>
    <lineage>
        <taxon>Eukaryota</taxon>
        <taxon>Viridiplantae</taxon>
        <taxon>Streptophyta</taxon>
        <taxon>Embryophyta</taxon>
        <taxon>Tracheophyta</taxon>
        <taxon>Spermatophyta</taxon>
        <taxon>Magnoliopsida</taxon>
        <taxon>Liliopsida</taxon>
        <taxon>Poales</taxon>
        <taxon>Poaceae</taxon>
        <taxon>PACMAD clade</taxon>
        <taxon>Chloridoideae</taxon>
        <taxon>Eragrostideae</taxon>
        <taxon>Eragrostidinae</taxon>
        <taxon>Eragrostis</taxon>
    </lineage>
</organism>
<accession>A0A5J9U1A1</accession>
<reference evidence="2 3" key="1">
    <citation type="journal article" date="2019" name="Sci. Rep.">
        <title>A high-quality genome of Eragrostis curvula grass provides insights into Poaceae evolution and supports new strategies to enhance forage quality.</title>
        <authorList>
            <person name="Carballo J."/>
            <person name="Santos B.A.C.M."/>
            <person name="Zappacosta D."/>
            <person name="Garbus I."/>
            <person name="Selva J.P."/>
            <person name="Gallo C.A."/>
            <person name="Diaz A."/>
            <person name="Albertini E."/>
            <person name="Caccamo M."/>
            <person name="Echenique V."/>
        </authorList>
    </citation>
    <scope>NUCLEOTIDE SEQUENCE [LARGE SCALE GENOMIC DNA]</scope>
    <source>
        <strain evidence="3">cv. Victoria</strain>
        <tissue evidence="2">Leaf</tissue>
    </source>
</reference>
<evidence type="ECO:0000256" key="1">
    <source>
        <dbReference type="SAM" id="MobiDB-lite"/>
    </source>
</evidence>
<dbReference type="Proteomes" id="UP000324897">
    <property type="component" value="Chromosome 7"/>
</dbReference>
<evidence type="ECO:0000313" key="3">
    <source>
        <dbReference type="Proteomes" id="UP000324897"/>
    </source>
</evidence>
<protein>
    <submittedName>
        <fullName evidence="2">Uncharacterized protein</fullName>
    </submittedName>
</protein>
<dbReference type="EMBL" id="RWGY01000029">
    <property type="protein sequence ID" value="TVU17463.1"/>
    <property type="molecule type" value="Genomic_DNA"/>
</dbReference>
<sequence>MTTAPVLDLSSASDGPVRGAATQDNSAKHRVDYGRLGQVLCCLPSFVGVHGKREEGVLPNSGDGGVLLAKAQEGASEGRRVKMDYFEDGAEY</sequence>
<evidence type="ECO:0000313" key="2">
    <source>
        <dbReference type="EMBL" id="TVU17463.1"/>
    </source>
</evidence>
<feature type="region of interest" description="Disordered" evidence="1">
    <location>
        <begin position="1"/>
        <end position="27"/>
    </location>
</feature>
<name>A0A5J9U1A1_9POAL</name>
<keyword evidence="3" id="KW-1185">Reference proteome</keyword>
<gene>
    <name evidence="2" type="ORF">EJB05_33501</name>
</gene>
<dbReference type="AlphaFoldDB" id="A0A5J9U1A1"/>
<dbReference type="Gramene" id="TVU17463">
    <property type="protein sequence ID" value="TVU17463"/>
    <property type="gene ID" value="EJB05_33501"/>
</dbReference>
<proteinExistence type="predicted"/>
<comment type="caution">
    <text evidence="2">The sequence shown here is derived from an EMBL/GenBank/DDBJ whole genome shotgun (WGS) entry which is preliminary data.</text>
</comment>